<evidence type="ECO:0000256" key="6">
    <source>
        <dbReference type="ARBA" id="ARBA00022764"/>
    </source>
</evidence>
<dbReference type="InterPro" id="IPR002901">
    <property type="entry name" value="MGlyc_endo_b_GlcNAc-like_dom"/>
</dbReference>
<feature type="domain" description="Mannosyl-glycoprotein endo-beta-N-acetylglucosamidase-like" evidence="11">
    <location>
        <begin position="175"/>
        <end position="335"/>
    </location>
</feature>
<dbReference type="GO" id="GO:0071555">
    <property type="term" value="P:cell wall organization"/>
    <property type="evidence" value="ECO:0007669"/>
    <property type="project" value="UniProtKB-KW"/>
</dbReference>
<comment type="similarity">
    <text evidence="4">In the C-terminal section; belongs to the glycosyl hydrolase 73 family.</text>
</comment>
<evidence type="ECO:0000256" key="1">
    <source>
        <dbReference type="ARBA" id="ARBA00002954"/>
    </source>
</evidence>
<evidence type="ECO:0000256" key="9">
    <source>
        <dbReference type="ARBA" id="ARBA00023316"/>
    </source>
</evidence>
<dbReference type="Proteomes" id="UP000198814">
    <property type="component" value="Unassembled WGS sequence"/>
</dbReference>
<dbReference type="GO" id="GO:0042597">
    <property type="term" value="C:periplasmic space"/>
    <property type="evidence" value="ECO:0007669"/>
    <property type="project" value="UniProtKB-SubCell"/>
</dbReference>
<evidence type="ECO:0000313" key="12">
    <source>
        <dbReference type="EMBL" id="SEO16352.1"/>
    </source>
</evidence>
<reference evidence="13" key="1">
    <citation type="submission" date="2016-10" db="EMBL/GenBank/DDBJ databases">
        <authorList>
            <person name="Varghese N."/>
            <person name="Submissions S."/>
        </authorList>
    </citation>
    <scope>NUCLEOTIDE SEQUENCE [LARGE SCALE GENOMIC DNA]</scope>
    <source>
        <strain evidence="13">Nm76</strain>
    </source>
</reference>
<evidence type="ECO:0000256" key="4">
    <source>
        <dbReference type="ARBA" id="ARBA00007974"/>
    </source>
</evidence>
<dbReference type="Pfam" id="PF01832">
    <property type="entry name" value="Glucosaminidase"/>
    <property type="match status" value="1"/>
</dbReference>
<evidence type="ECO:0000256" key="10">
    <source>
        <dbReference type="ARBA" id="ARBA00030835"/>
    </source>
</evidence>
<keyword evidence="12" id="KW-0969">Cilium</keyword>
<keyword evidence="7" id="KW-0378">Hydrolase</keyword>
<evidence type="ECO:0000256" key="8">
    <source>
        <dbReference type="ARBA" id="ARBA00023295"/>
    </source>
</evidence>
<dbReference type="PANTHER" id="PTHR33308">
    <property type="entry name" value="PEPTIDOGLYCAN HYDROLASE FLGJ"/>
    <property type="match status" value="1"/>
</dbReference>
<dbReference type="PANTHER" id="PTHR33308:SF9">
    <property type="entry name" value="PEPTIDOGLYCAN HYDROLASE FLGJ"/>
    <property type="match status" value="1"/>
</dbReference>
<dbReference type="AlphaFoldDB" id="A0A1H8MG22"/>
<comment type="function">
    <text evidence="1">Flagellum-specific muramidase which hydrolyzes the peptidoglycan layer to assemble the rod structure in the periplasmic space.</text>
</comment>
<dbReference type="OrthoDB" id="289937at2"/>
<name>A0A1H8MG22_9PROT</name>
<dbReference type="PRINTS" id="PR01002">
    <property type="entry name" value="FLGFLGJ"/>
</dbReference>
<keyword evidence="8" id="KW-0326">Glycosidase</keyword>
<evidence type="ECO:0000313" key="13">
    <source>
        <dbReference type="Proteomes" id="UP000198814"/>
    </source>
</evidence>
<gene>
    <name evidence="12" type="ORF">SAMN05216333_10583</name>
</gene>
<organism evidence="12 13">
    <name type="scientific">Nitrosomonas oligotropha</name>
    <dbReference type="NCBI Taxonomy" id="42354"/>
    <lineage>
        <taxon>Bacteria</taxon>
        <taxon>Pseudomonadati</taxon>
        <taxon>Pseudomonadota</taxon>
        <taxon>Betaproteobacteria</taxon>
        <taxon>Nitrosomonadales</taxon>
        <taxon>Nitrosomonadaceae</taxon>
        <taxon>Nitrosomonas</taxon>
    </lineage>
</organism>
<proteinExistence type="inferred from homology"/>
<dbReference type="STRING" id="42354.SAMN05216333_10583"/>
<dbReference type="Gene3D" id="2.10.70.40">
    <property type="entry name" value="peptidoglycan hydrolase"/>
    <property type="match status" value="1"/>
</dbReference>
<protein>
    <recommendedName>
        <fullName evidence="5">Peptidoglycan hydrolase FlgJ</fullName>
    </recommendedName>
    <alternativeName>
        <fullName evidence="10">Muramidase FlgJ</fullName>
    </alternativeName>
</protein>
<dbReference type="SMART" id="SM00047">
    <property type="entry name" value="LYZ2"/>
    <property type="match status" value="1"/>
</dbReference>
<dbReference type="GO" id="GO:0044780">
    <property type="term" value="P:bacterial-type flagellum assembly"/>
    <property type="evidence" value="ECO:0007669"/>
    <property type="project" value="InterPro"/>
</dbReference>
<evidence type="ECO:0000256" key="5">
    <source>
        <dbReference type="ARBA" id="ARBA00013433"/>
    </source>
</evidence>
<dbReference type="Pfam" id="PF10135">
    <property type="entry name" value="Rod-binding"/>
    <property type="match status" value="1"/>
</dbReference>
<comment type="subcellular location">
    <subcellularLocation>
        <location evidence="2">Periplasm</location>
    </subcellularLocation>
</comment>
<dbReference type="InterPro" id="IPR019301">
    <property type="entry name" value="Flagellar_prot_FlgJ_N"/>
</dbReference>
<comment type="similarity">
    <text evidence="3">In the N-terminal section; belongs to the FlgJ family.</text>
</comment>
<dbReference type="InterPro" id="IPR051056">
    <property type="entry name" value="Glycosyl_Hydrolase_73"/>
</dbReference>
<keyword evidence="6" id="KW-0574">Periplasm</keyword>
<dbReference type="RefSeq" id="WP_090316850.1">
    <property type="nucleotide sequence ID" value="NZ_FNOE01000005.1"/>
</dbReference>
<dbReference type="GO" id="GO:0016798">
    <property type="term" value="F:hydrolase activity, acting on glycosyl bonds"/>
    <property type="evidence" value="ECO:0007669"/>
    <property type="project" value="UniProtKB-KW"/>
</dbReference>
<dbReference type="EMBL" id="FODO01000005">
    <property type="protein sequence ID" value="SEO16352.1"/>
    <property type="molecule type" value="Genomic_DNA"/>
</dbReference>
<keyword evidence="12" id="KW-0282">Flagellum</keyword>
<keyword evidence="9" id="KW-0961">Cell wall biogenesis/degradation</keyword>
<accession>A0A1H8MG22</accession>
<dbReference type="NCBIfam" id="TIGR02541">
    <property type="entry name" value="flagell_FlgJ"/>
    <property type="match status" value="1"/>
</dbReference>
<evidence type="ECO:0000256" key="3">
    <source>
        <dbReference type="ARBA" id="ARBA00006880"/>
    </source>
</evidence>
<evidence type="ECO:0000256" key="7">
    <source>
        <dbReference type="ARBA" id="ARBA00022801"/>
    </source>
</evidence>
<evidence type="ECO:0000259" key="11">
    <source>
        <dbReference type="SMART" id="SM00047"/>
    </source>
</evidence>
<dbReference type="GO" id="GO:0071973">
    <property type="term" value="P:bacterial-type flagellum-dependent cell motility"/>
    <property type="evidence" value="ECO:0007669"/>
    <property type="project" value="TreeGrafter"/>
</dbReference>
<sequence>MVISPDISSKLAVDAKSVDDLHLMAKKNPDEALQKVAQQFEALFMNMLLKSMREATPKDGIFDSQQTQFFTQMHDQQLAQKISTKGIGIADMMVQQLSRNNKSIEPQTSISQTNNILSTINSNQQAPLIEGMHPNDKSGQLWSVYRSPSNAVMSAGKIDSAIEGLTAPIQGDIQKKSAPSQLANFIDRLLPHAKTASESTGIPPNFMLAQAALESGWGKHEIRHADNSPTHNLFGIKAGANWKGDVVEKTTTEYINGVPQKAIEKFRAYSSYAEGFNDYAKLLMDNPRYAKVLNSTDAATFANGLQRAGYATDPMYAEKLMRILNSEKLQNREFI</sequence>
<dbReference type="Gene3D" id="1.10.530.10">
    <property type="match status" value="1"/>
</dbReference>
<dbReference type="GO" id="GO:0004040">
    <property type="term" value="F:amidase activity"/>
    <property type="evidence" value="ECO:0007669"/>
    <property type="project" value="InterPro"/>
</dbReference>
<keyword evidence="12" id="KW-0966">Cell projection</keyword>
<dbReference type="InterPro" id="IPR013377">
    <property type="entry name" value="FlgJ"/>
</dbReference>
<evidence type="ECO:0000256" key="2">
    <source>
        <dbReference type="ARBA" id="ARBA00004418"/>
    </source>
</evidence>
<keyword evidence="13" id="KW-1185">Reference proteome</keyword>